<sequence length="64" mass="7324">MKKVVEYLLLANFFIVYFKLFEKVWVYLPFQSSVGVLAGTLVVFIMSLILAIWTLRGVAHVLTS</sequence>
<name>U6SJ69_9BACI</name>
<keyword evidence="3" id="KW-1185">Reference proteome</keyword>
<feature type="transmembrane region" description="Helical" evidence="1">
    <location>
        <begin position="7"/>
        <end position="28"/>
    </location>
</feature>
<dbReference type="AlphaFoldDB" id="U6SJ69"/>
<keyword evidence="1" id="KW-1133">Transmembrane helix</keyword>
<dbReference type="EMBL" id="ATAE01000056">
    <property type="protein sequence ID" value="ERN51402.1"/>
    <property type="molecule type" value="Genomic_DNA"/>
</dbReference>
<evidence type="ECO:0000256" key="1">
    <source>
        <dbReference type="SAM" id="Phobius"/>
    </source>
</evidence>
<reference evidence="2 3" key="1">
    <citation type="journal article" date="2013" name="Genome Announc.">
        <title>Genome Sequence of the Extreme Obligate Alkaliphile Bacillus marmarensis Strain DSM 21297.</title>
        <authorList>
            <person name="Wernick D.G."/>
            <person name="Choi K.Y."/>
            <person name="Tat C.A."/>
            <person name="Lafontaine Rivera J.G."/>
            <person name="Liao J.C."/>
        </authorList>
    </citation>
    <scope>NUCLEOTIDE SEQUENCE [LARGE SCALE GENOMIC DNA]</scope>
    <source>
        <strain evidence="2 3">DSM 21297</strain>
    </source>
</reference>
<evidence type="ECO:0000313" key="2">
    <source>
        <dbReference type="EMBL" id="ERN51402.1"/>
    </source>
</evidence>
<feature type="transmembrane region" description="Helical" evidence="1">
    <location>
        <begin position="34"/>
        <end position="55"/>
    </location>
</feature>
<organism evidence="2 3">
    <name type="scientific">Alkalihalophilus marmarensis DSM 21297</name>
    <dbReference type="NCBI Taxonomy" id="1188261"/>
    <lineage>
        <taxon>Bacteria</taxon>
        <taxon>Bacillati</taxon>
        <taxon>Bacillota</taxon>
        <taxon>Bacilli</taxon>
        <taxon>Bacillales</taxon>
        <taxon>Bacillaceae</taxon>
        <taxon>Alkalihalophilus</taxon>
    </lineage>
</organism>
<comment type="caution">
    <text evidence="2">The sequence shown here is derived from an EMBL/GenBank/DDBJ whole genome shotgun (WGS) entry which is preliminary data.</text>
</comment>
<protein>
    <submittedName>
        <fullName evidence="2">Uncharacterized protein</fullName>
    </submittedName>
</protein>
<keyword evidence="1" id="KW-0812">Transmembrane</keyword>
<keyword evidence="1" id="KW-0472">Membrane</keyword>
<gene>
    <name evidence="2" type="ORF">A33I_01640</name>
</gene>
<dbReference type="Proteomes" id="UP000017170">
    <property type="component" value="Unassembled WGS sequence"/>
</dbReference>
<evidence type="ECO:0000313" key="3">
    <source>
        <dbReference type="Proteomes" id="UP000017170"/>
    </source>
</evidence>
<proteinExistence type="predicted"/>
<accession>U6SJ69</accession>